<organism evidence="4">
    <name type="scientific">bioreactor metagenome</name>
    <dbReference type="NCBI Taxonomy" id="1076179"/>
    <lineage>
        <taxon>unclassified sequences</taxon>
        <taxon>metagenomes</taxon>
        <taxon>ecological metagenomes</taxon>
    </lineage>
</organism>
<accession>A0A644TYK8</accession>
<dbReference type="InterPro" id="IPR002846">
    <property type="entry name" value="NRD"/>
</dbReference>
<dbReference type="AlphaFoldDB" id="A0A644TYK8"/>
<dbReference type="InterPro" id="IPR038982">
    <property type="entry name" value="NrpR"/>
</dbReference>
<evidence type="ECO:0000259" key="1">
    <source>
        <dbReference type="Pfam" id="PF01995"/>
    </source>
</evidence>
<proteinExistence type="predicted"/>
<name>A0A644TYK8_9ZZZZ</name>
<dbReference type="PANTHER" id="PTHR41964:SF1">
    <property type="entry name" value="GLOBAL NITROGEN REGULATOR NRPR"/>
    <property type="match status" value="1"/>
</dbReference>
<feature type="domain" description="NrpR regulatory" evidence="1">
    <location>
        <begin position="360"/>
        <end position="609"/>
    </location>
</feature>
<feature type="domain" description="NrpR regulatory" evidence="1">
    <location>
        <begin position="83"/>
        <end position="323"/>
    </location>
</feature>
<dbReference type="EMBL" id="VSSQ01000006">
    <property type="protein sequence ID" value="MPL58276.1"/>
    <property type="molecule type" value="Genomic_DNA"/>
</dbReference>
<dbReference type="Pfam" id="PF01995">
    <property type="entry name" value="NRD1_2"/>
    <property type="match status" value="2"/>
</dbReference>
<protein>
    <submittedName>
        <fullName evidence="4">Uncharacterized protein</fullName>
    </submittedName>
</protein>
<reference evidence="4" key="1">
    <citation type="submission" date="2019-08" db="EMBL/GenBank/DDBJ databases">
        <authorList>
            <person name="Kucharzyk K."/>
            <person name="Murdoch R.W."/>
            <person name="Higgins S."/>
            <person name="Loffler F."/>
        </authorList>
    </citation>
    <scope>NUCLEOTIDE SEQUENCE</scope>
</reference>
<sequence>MSESQEKIIEILRIINEYEKPVGARVVSKELINRGYDLGERTIRYHMQILDEKGFTKKVGYSGRKLTPYGKLQLKNGLIYDHVDFVFSKFEEMIYQTNFDYETKKGDLVVNVSSLTLEDSELDKKENNPMEIMKNVFSSGLSISPCIGLQKKNIEGTDKIEYLIRTICGTTIDGMLLKKGIPSLPIYGGLIKVKDYVPQRFTELISYKKTSITPINAFIADGMTSVLDVIETGNGIIPANFRVIPKDSLEKTKSILSKLNKIGINGIISMGEGGEKVLGINVNESMAGIAIIAGITPLCALKELEYPVEMKISDEMASFEKLNPVNNVLSRKRKKSKKNTENQFQNCILKPSAKEKELKVSFLLSKAWNLIQNVNFDVETRQGTLISNLSYVNKSDLDESIEIMRKSYKLSKRYLSPYYKIVEPEKGTKYYEDNKIGIATVCSLSTDGILINKGIMSTPKYGGVLEIGKSPFFTELISYDGSSIDPHEIFIFKNMTYVLNKSNYNENHLSSDDYNLDINDSKRILASIKEVPFIAREKSKEILDGMAKIKLPIFKIGKPRELIYNAKVDSYNFGFVTGSGLNQIAAIKESGIDVDIKAVQGTIEIDEMELL</sequence>
<evidence type="ECO:0000259" key="2">
    <source>
        <dbReference type="Pfam" id="PF08461"/>
    </source>
</evidence>
<evidence type="ECO:0000313" key="3">
    <source>
        <dbReference type="EMBL" id="MPL58276.1"/>
    </source>
</evidence>
<feature type="domain" description="Ribonuclease R winged-helix" evidence="2">
    <location>
        <begin position="9"/>
        <end position="70"/>
    </location>
</feature>
<dbReference type="PANTHER" id="PTHR41964">
    <property type="entry name" value="GLOBAL NITROGEN REGULATOR NRPR"/>
    <property type="match status" value="1"/>
</dbReference>
<dbReference type="Gene3D" id="3.30.70.1360">
    <property type="entry name" value="mj0159-like"/>
    <property type="match status" value="4"/>
</dbReference>
<gene>
    <name evidence="3" type="ORF">SDC9_03807</name>
    <name evidence="4" type="ORF">SDC9_17866</name>
</gene>
<dbReference type="InterPro" id="IPR013668">
    <property type="entry name" value="RNase_R_HTH_12"/>
</dbReference>
<evidence type="ECO:0000313" key="4">
    <source>
        <dbReference type="EMBL" id="MPL72086.1"/>
    </source>
</evidence>
<comment type="caution">
    <text evidence="4">The sequence shown here is derived from an EMBL/GenBank/DDBJ whole genome shotgun (WGS) entry which is preliminary data.</text>
</comment>
<dbReference type="InterPro" id="IPR036984">
    <property type="entry name" value="NrpR_dom_sf"/>
</dbReference>
<dbReference type="Pfam" id="PF08461">
    <property type="entry name" value="WHD_RNase_R"/>
    <property type="match status" value="1"/>
</dbReference>
<dbReference type="EMBL" id="VSSQ01000063">
    <property type="protein sequence ID" value="MPL72086.1"/>
    <property type="molecule type" value="Genomic_DNA"/>
</dbReference>